<proteinExistence type="predicted"/>
<feature type="non-terminal residue" evidence="1">
    <location>
        <position position="61"/>
    </location>
</feature>
<reference evidence="1 2" key="1">
    <citation type="submission" date="2024-02" db="EMBL/GenBank/DDBJ databases">
        <authorList>
            <person name="Chen Y."/>
            <person name="Shah S."/>
            <person name="Dougan E. K."/>
            <person name="Thang M."/>
            <person name="Chan C."/>
        </authorList>
    </citation>
    <scope>NUCLEOTIDE SEQUENCE [LARGE SCALE GENOMIC DNA]</scope>
</reference>
<protein>
    <submittedName>
        <fullName evidence="1">Uncharacterized protein</fullName>
    </submittedName>
</protein>
<organism evidence="1 2">
    <name type="scientific">Durusdinium trenchii</name>
    <dbReference type="NCBI Taxonomy" id="1381693"/>
    <lineage>
        <taxon>Eukaryota</taxon>
        <taxon>Sar</taxon>
        <taxon>Alveolata</taxon>
        <taxon>Dinophyceae</taxon>
        <taxon>Suessiales</taxon>
        <taxon>Symbiodiniaceae</taxon>
        <taxon>Durusdinium</taxon>
    </lineage>
</organism>
<dbReference type="EMBL" id="CAXAMN010005335">
    <property type="protein sequence ID" value="CAK9013362.1"/>
    <property type="molecule type" value="Genomic_DNA"/>
</dbReference>
<sequence length="61" mass="6659">YGAGCILACGIGARTNRIKLSPLALLTGDMCAAFTYQSDCQQREDLSYLQGFTSKLAYNFQ</sequence>
<name>A0ABP0JG14_9DINO</name>
<keyword evidence="2" id="KW-1185">Reference proteome</keyword>
<accession>A0ABP0JG14</accession>
<gene>
    <name evidence="1" type="ORF">CCMP2556_LOCUS11246</name>
</gene>
<evidence type="ECO:0000313" key="1">
    <source>
        <dbReference type="EMBL" id="CAK9013362.1"/>
    </source>
</evidence>
<comment type="caution">
    <text evidence="1">The sequence shown here is derived from an EMBL/GenBank/DDBJ whole genome shotgun (WGS) entry which is preliminary data.</text>
</comment>
<dbReference type="Proteomes" id="UP001642484">
    <property type="component" value="Unassembled WGS sequence"/>
</dbReference>
<evidence type="ECO:0000313" key="2">
    <source>
        <dbReference type="Proteomes" id="UP001642484"/>
    </source>
</evidence>
<feature type="non-terminal residue" evidence="1">
    <location>
        <position position="1"/>
    </location>
</feature>